<evidence type="ECO:0000256" key="1">
    <source>
        <dbReference type="SAM" id="MobiDB-lite"/>
    </source>
</evidence>
<dbReference type="AlphaFoldDB" id="A0A4U5MJK1"/>
<keyword evidence="3" id="KW-1185">Reference proteome</keyword>
<gene>
    <name evidence="2" type="ORF">L596_021720</name>
</gene>
<comment type="caution">
    <text evidence="2">The sequence shown here is derived from an EMBL/GenBank/DDBJ whole genome shotgun (WGS) entry which is preliminary data.</text>
</comment>
<evidence type="ECO:0000313" key="3">
    <source>
        <dbReference type="Proteomes" id="UP000298663"/>
    </source>
</evidence>
<accession>A0A4U5MJK1</accession>
<feature type="region of interest" description="Disordered" evidence="1">
    <location>
        <begin position="27"/>
        <end position="46"/>
    </location>
</feature>
<organism evidence="2 3">
    <name type="scientific">Steinernema carpocapsae</name>
    <name type="common">Entomopathogenic nematode</name>
    <dbReference type="NCBI Taxonomy" id="34508"/>
    <lineage>
        <taxon>Eukaryota</taxon>
        <taxon>Metazoa</taxon>
        <taxon>Ecdysozoa</taxon>
        <taxon>Nematoda</taxon>
        <taxon>Chromadorea</taxon>
        <taxon>Rhabditida</taxon>
        <taxon>Tylenchina</taxon>
        <taxon>Panagrolaimomorpha</taxon>
        <taxon>Strongyloidoidea</taxon>
        <taxon>Steinernematidae</taxon>
        <taxon>Steinernema</taxon>
    </lineage>
</organism>
<feature type="compositionally biased region" description="Polar residues" evidence="1">
    <location>
        <begin position="31"/>
        <end position="46"/>
    </location>
</feature>
<dbReference type="Proteomes" id="UP000298663">
    <property type="component" value="Unassembled WGS sequence"/>
</dbReference>
<dbReference type="EMBL" id="AZBU02000007">
    <property type="protein sequence ID" value="TKR69580.1"/>
    <property type="molecule type" value="Genomic_DNA"/>
</dbReference>
<protein>
    <submittedName>
        <fullName evidence="2">Uncharacterized protein</fullName>
    </submittedName>
</protein>
<sequence length="87" mass="9691">MARATSGRQSVLTRKVNALLTFVETSRNETKPVTTPSISESEASRPNTVERLATIRRHIAAVQKKISAVEDERETFDAFIDQLSDSE</sequence>
<reference evidence="2 3" key="2">
    <citation type="journal article" date="2019" name="G3 (Bethesda)">
        <title>Hybrid Assembly of the Genome of the Entomopathogenic Nematode Steinernema carpocapsae Identifies the X-Chromosome.</title>
        <authorList>
            <person name="Serra L."/>
            <person name="Macchietto M."/>
            <person name="Macias-Munoz A."/>
            <person name="McGill C.J."/>
            <person name="Rodriguez I.M."/>
            <person name="Rodriguez B."/>
            <person name="Murad R."/>
            <person name="Mortazavi A."/>
        </authorList>
    </citation>
    <scope>NUCLEOTIDE SEQUENCE [LARGE SCALE GENOMIC DNA]</scope>
    <source>
        <strain evidence="2 3">ALL</strain>
    </source>
</reference>
<proteinExistence type="predicted"/>
<name>A0A4U5MJK1_STECR</name>
<reference evidence="2 3" key="1">
    <citation type="journal article" date="2015" name="Genome Biol.">
        <title>Comparative genomics of Steinernema reveals deeply conserved gene regulatory networks.</title>
        <authorList>
            <person name="Dillman A.R."/>
            <person name="Macchietto M."/>
            <person name="Porter C.F."/>
            <person name="Rogers A."/>
            <person name="Williams B."/>
            <person name="Antoshechkin I."/>
            <person name="Lee M.M."/>
            <person name="Goodwin Z."/>
            <person name="Lu X."/>
            <person name="Lewis E.E."/>
            <person name="Goodrich-Blair H."/>
            <person name="Stock S.P."/>
            <person name="Adams B.J."/>
            <person name="Sternberg P.W."/>
            <person name="Mortazavi A."/>
        </authorList>
    </citation>
    <scope>NUCLEOTIDE SEQUENCE [LARGE SCALE GENOMIC DNA]</scope>
    <source>
        <strain evidence="2 3">ALL</strain>
    </source>
</reference>
<evidence type="ECO:0000313" key="2">
    <source>
        <dbReference type="EMBL" id="TKR69580.1"/>
    </source>
</evidence>